<accession>A0AAN0T2N5</accession>
<dbReference type="AlphaFoldDB" id="A0AAN0T2N5"/>
<dbReference type="Proteomes" id="UP000032024">
    <property type="component" value="Chromosome"/>
</dbReference>
<protein>
    <submittedName>
        <fullName evidence="1">Uncharacterized protein</fullName>
    </submittedName>
</protein>
<reference evidence="2" key="1">
    <citation type="submission" date="2015-01" db="EMBL/GenBank/DDBJ databases">
        <title>Comparative genome analysis of Bacillus coagulans HM-08, Clostridium butyricum HM-68, Bacillus subtilis HM-66 and Bacillus paralicheniformis BL-09.</title>
        <authorList>
            <person name="Zhang H."/>
        </authorList>
    </citation>
    <scope>NUCLEOTIDE SEQUENCE [LARGE SCALE GENOMIC DNA]</scope>
    <source>
        <strain evidence="2">HM-08</strain>
    </source>
</reference>
<organism evidence="1 2">
    <name type="scientific">Heyndrickxia coagulans</name>
    <name type="common">Weizmannia coagulans</name>
    <dbReference type="NCBI Taxonomy" id="1398"/>
    <lineage>
        <taxon>Bacteria</taxon>
        <taxon>Bacillati</taxon>
        <taxon>Bacillota</taxon>
        <taxon>Bacilli</taxon>
        <taxon>Bacillales</taxon>
        <taxon>Bacillaceae</taxon>
        <taxon>Heyndrickxia</taxon>
    </lineage>
</organism>
<keyword evidence="2" id="KW-1185">Reference proteome</keyword>
<name>A0AAN0T2N5_HEYCO</name>
<sequence length="58" mass="6691">MNDITSISKIKYALKLQILAGCLFLQFWERMRPSGTLAAWKTTMSYESHLKLSTILKL</sequence>
<evidence type="ECO:0000313" key="2">
    <source>
        <dbReference type="Proteomes" id="UP000032024"/>
    </source>
</evidence>
<gene>
    <name evidence="1" type="ORF">SB48_HM08orf01293</name>
</gene>
<proteinExistence type="predicted"/>
<dbReference type="EMBL" id="CP010525">
    <property type="protein sequence ID" value="AJO21637.1"/>
    <property type="molecule type" value="Genomic_DNA"/>
</dbReference>
<evidence type="ECO:0000313" key="1">
    <source>
        <dbReference type="EMBL" id="AJO21637.1"/>
    </source>
</evidence>